<dbReference type="RefSeq" id="WP_109604960.1">
    <property type="nucleotide sequence ID" value="NZ_QGGI01000010.1"/>
</dbReference>
<dbReference type="Pfam" id="PF13377">
    <property type="entry name" value="Peripla_BP_3"/>
    <property type="match status" value="1"/>
</dbReference>
<sequence>MATIRDISKYSGISIATISRVLNAKGNVSEETRKKVLKAIKDLGYTRTDMIKKTAKKVIGIIAPGVGIHYSLIIEGIEEELKNTDYQMFIATTDQAIKKEQAIIDEFMTRKIDGFIICTSKKDDEYIEKLIQSAIPVVVVDRQESEINTDSVSIDNYTAGQKAVEYLYEKGHRKILFIDGYIYSHQPRKKAFIDFAKKKKDITLYIEQGGVTPKEGYKATKNFMKQKKDITAIFYVNDWQAMGGIKALTEEKINIPEDISVMGFDNDNYGNYLNPSLTTIHQPRKEIGMNAANLLIERIEHTCKSKVKRKILLPTKIIERESVKDISEGKIC</sequence>
<keyword evidence="1" id="KW-0805">Transcription regulation</keyword>
<evidence type="ECO:0000313" key="6">
    <source>
        <dbReference type="Proteomes" id="UP000245921"/>
    </source>
</evidence>
<dbReference type="CDD" id="cd01392">
    <property type="entry name" value="HTH_LacI"/>
    <property type="match status" value="1"/>
</dbReference>
<dbReference type="SUPFAM" id="SSF53822">
    <property type="entry name" value="Periplasmic binding protein-like I"/>
    <property type="match status" value="1"/>
</dbReference>
<keyword evidence="2" id="KW-0238">DNA-binding</keyword>
<dbReference type="EMBL" id="QGGI01000010">
    <property type="protein sequence ID" value="PWJ92038.1"/>
    <property type="molecule type" value="Genomic_DNA"/>
</dbReference>
<evidence type="ECO:0000313" key="5">
    <source>
        <dbReference type="EMBL" id="PWJ92038.1"/>
    </source>
</evidence>
<dbReference type="InterPro" id="IPR000843">
    <property type="entry name" value="HTH_LacI"/>
</dbReference>
<name>A0AA45C6E9_9BACT</name>
<dbReference type="Proteomes" id="UP000245921">
    <property type="component" value="Unassembled WGS sequence"/>
</dbReference>
<proteinExistence type="predicted"/>
<keyword evidence="3" id="KW-0804">Transcription</keyword>
<evidence type="ECO:0000256" key="1">
    <source>
        <dbReference type="ARBA" id="ARBA00023015"/>
    </source>
</evidence>
<dbReference type="Pfam" id="PF00356">
    <property type="entry name" value="LacI"/>
    <property type="match status" value="1"/>
</dbReference>
<dbReference type="InterPro" id="IPR028082">
    <property type="entry name" value="Peripla_BP_I"/>
</dbReference>
<dbReference type="SMART" id="SM00354">
    <property type="entry name" value="HTH_LACI"/>
    <property type="match status" value="1"/>
</dbReference>
<dbReference type="AlphaFoldDB" id="A0AA45C6E9"/>
<dbReference type="PANTHER" id="PTHR30146:SF24">
    <property type="entry name" value="XYLOSE OPERON REGULATORY PROTEIN"/>
    <property type="match status" value="1"/>
</dbReference>
<gene>
    <name evidence="5" type="ORF">C7380_11031</name>
</gene>
<organism evidence="5 6">
    <name type="scientific">Oceanotoga teriensis</name>
    <dbReference type="NCBI Taxonomy" id="515440"/>
    <lineage>
        <taxon>Bacteria</taxon>
        <taxon>Thermotogati</taxon>
        <taxon>Thermotogota</taxon>
        <taxon>Thermotogae</taxon>
        <taxon>Petrotogales</taxon>
        <taxon>Petrotogaceae</taxon>
        <taxon>Oceanotoga</taxon>
    </lineage>
</organism>
<dbReference type="GO" id="GO:0000976">
    <property type="term" value="F:transcription cis-regulatory region binding"/>
    <property type="evidence" value="ECO:0007669"/>
    <property type="project" value="TreeGrafter"/>
</dbReference>
<dbReference type="Gene3D" id="1.10.260.40">
    <property type="entry name" value="lambda repressor-like DNA-binding domains"/>
    <property type="match status" value="1"/>
</dbReference>
<dbReference type="InterPro" id="IPR010982">
    <property type="entry name" value="Lambda_DNA-bd_dom_sf"/>
</dbReference>
<dbReference type="PROSITE" id="PS50932">
    <property type="entry name" value="HTH_LACI_2"/>
    <property type="match status" value="1"/>
</dbReference>
<keyword evidence="6" id="KW-1185">Reference proteome</keyword>
<feature type="domain" description="HTH lacI-type" evidence="4">
    <location>
        <begin position="2"/>
        <end position="56"/>
    </location>
</feature>
<evidence type="ECO:0000259" key="4">
    <source>
        <dbReference type="PROSITE" id="PS50932"/>
    </source>
</evidence>
<comment type="caution">
    <text evidence="5">The sequence shown here is derived from an EMBL/GenBank/DDBJ whole genome shotgun (WGS) entry which is preliminary data.</text>
</comment>
<dbReference type="PANTHER" id="PTHR30146">
    <property type="entry name" value="LACI-RELATED TRANSCRIPTIONAL REPRESSOR"/>
    <property type="match status" value="1"/>
</dbReference>
<dbReference type="GO" id="GO:0003700">
    <property type="term" value="F:DNA-binding transcription factor activity"/>
    <property type="evidence" value="ECO:0007669"/>
    <property type="project" value="TreeGrafter"/>
</dbReference>
<accession>A0AA45C6E9</accession>
<evidence type="ECO:0000256" key="2">
    <source>
        <dbReference type="ARBA" id="ARBA00023125"/>
    </source>
</evidence>
<dbReference type="SUPFAM" id="SSF47413">
    <property type="entry name" value="lambda repressor-like DNA-binding domains"/>
    <property type="match status" value="1"/>
</dbReference>
<reference evidence="5 6" key="1">
    <citation type="submission" date="2018-05" db="EMBL/GenBank/DDBJ databases">
        <title>Genomic Encyclopedia of Type Strains, Phase IV (KMG-IV): sequencing the most valuable type-strain genomes for metagenomic binning, comparative biology and taxonomic classification.</title>
        <authorList>
            <person name="Goeker M."/>
        </authorList>
    </citation>
    <scope>NUCLEOTIDE SEQUENCE [LARGE SCALE GENOMIC DNA]</scope>
    <source>
        <strain evidence="5 6">DSM 24906</strain>
    </source>
</reference>
<evidence type="ECO:0000256" key="3">
    <source>
        <dbReference type="ARBA" id="ARBA00023163"/>
    </source>
</evidence>
<dbReference type="InterPro" id="IPR046335">
    <property type="entry name" value="LacI/GalR-like_sensor"/>
</dbReference>
<dbReference type="Gene3D" id="3.40.50.2300">
    <property type="match status" value="2"/>
</dbReference>
<protein>
    <submittedName>
        <fullName evidence="5">LacI family transcriptional regulator</fullName>
    </submittedName>
</protein>